<gene>
    <name evidence="1" type="ORF">AC579_6419</name>
</gene>
<name>A0A139GTJ8_9PEZI</name>
<keyword evidence="2" id="KW-1185">Reference proteome</keyword>
<dbReference type="GO" id="GO:0005737">
    <property type="term" value="C:cytoplasm"/>
    <property type="evidence" value="ECO:0007669"/>
    <property type="project" value="TreeGrafter"/>
</dbReference>
<evidence type="ECO:0000313" key="2">
    <source>
        <dbReference type="Proteomes" id="UP000073492"/>
    </source>
</evidence>
<accession>A0A139GTJ8</accession>
<sequence>MMDPQLLLFRRQYFQLHEPDFLAWPPKQLLRDSSVQAWLYAKLFDGEKNSYLPAERYQFRVLKPLVSRIEEAIENPEEDVGIHPQSPLFSTHIFREMRKKIYVLLLSCSDLYSFLQEISDDLMSHLSSLVASDLPGELIAAQQKSYVTFTCLPPEASIIDEDYRSEPTITLLERRNLISGSLTTGFRTWEAALHLGSYLLSRRGQSHVRNRSVLELGAGTGFLAIFAAKHLAAKHVTTTDGDERVVEALKENLFLNGLDDDEKVLTSVLRWGHRLKGTWVEEDCEEWPYDVVIGADITYEKTAIAALVGTLRMLFDLRPALQALISGAVRNAETFETFRQACLRSKFNVNEIDFEPKPIHQQTSLFYAKAVPLKILSITNPDP</sequence>
<organism evidence="1 2">
    <name type="scientific">Pseudocercospora musae</name>
    <dbReference type="NCBI Taxonomy" id="113226"/>
    <lineage>
        <taxon>Eukaryota</taxon>
        <taxon>Fungi</taxon>
        <taxon>Dikarya</taxon>
        <taxon>Ascomycota</taxon>
        <taxon>Pezizomycotina</taxon>
        <taxon>Dothideomycetes</taxon>
        <taxon>Dothideomycetidae</taxon>
        <taxon>Mycosphaerellales</taxon>
        <taxon>Mycosphaerellaceae</taxon>
        <taxon>Pseudocercospora</taxon>
    </lineage>
</organism>
<evidence type="ECO:0000313" key="1">
    <source>
        <dbReference type="EMBL" id="KXS93513.1"/>
    </source>
</evidence>
<comment type="caution">
    <text evidence="1">The sequence shown here is derived from an EMBL/GenBank/DDBJ whole genome shotgun (WGS) entry which is preliminary data.</text>
</comment>
<protein>
    <recommendedName>
        <fullName evidence="3">FAM86 N-terminal domain-containing protein</fullName>
    </recommendedName>
</protein>
<dbReference type="Gene3D" id="3.40.50.150">
    <property type="entry name" value="Vaccinia Virus protein VP39"/>
    <property type="match status" value="1"/>
</dbReference>
<dbReference type="GO" id="GO:0008757">
    <property type="term" value="F:S-adenosylmethionine-dependent methyltransferase activity"/>
    <property type="evidence" value="ECO:0007669"/>
    <property type="project" value="UniProtKB-ARBA"/>
</dbReference>
<dbReference type="OrthoDB" id="2014201at2759"/>
<dbReference type="InterPro" id="IPR029063">
    <property type="entry name" value="SAM-dependent_MTases_sf"/>
</dbReference>
<dbReference type="AlphaFoldDB" id="A0A139GTJ8"/>
<evidence type="ECO:0008006" key="3">
    <source>
        <dbReference type="Google" id="ProtNLM"/>
    </source>
</evidence>
<dbReference type="PANTHER" id="PTHR14614">
    <property type="entry name" value="HEPATOCELLULAR CARCINOMA-ASSOCIATED ANTIGEN"/>
    <property type="match status" value="1"/>
</dbReference>
<dbReference type="Pfam" id="PF10294">
    <property type="entry name" value="Methyltransf_16"/>
    <property type="match status" value="1"/>
</dbReference>
<dbReference type="SUPFAM" id="SSF53335">
    <property type="entry name" value="S-adenosyl-L-methionine-dependent methyltransferases"/>
    <property type="match status" value="1"/>
</dbReference>
<dbReference type="PANTHER" id="PTHR14614:SF130">
    <property type="entry name" value="PROTEIN-LYSINE N-METHYLTRANSFERASE EEF2KMT"/>
    <property type="match status" value="1"/>
</dbReference>
<proteinExistence type="predicted"/>
<dbReference type="InterPro" id="IPR019410">
    <property type="entry name" value="Methyltransf_16"/>
</dbReference>
<dbReference type="CDD" id="cd02440">
    <property type="entry name" value="AdoMet_MTases"/>
    <property type="match status" value="1"/>
</dbReference>
<dbReference type="Proteomes" id="UP000073492">
    <property type="component" value="Unassembled WGS sequence"/>
</dbReference>
<reference evidence="1 2" key="1">
    <citation type="submission" date="2015-07" db="EMBL/GenBank/DDBJ databases">
        <title>Comparative genomics of the Sigatoka disease complex on banana suggests a link between parallel evolutionary changes in Pseudocercospora fijiensis and Pseudocercospora eumusae and increased virulence on the banana host.</title>
        <authorList>
            <person name="Chang T.-C."/>
            <person name="Salvucci A."/>
            <person name="Crous P.W."/>
            <person name="Stergiopoulos I."/>
        </authorList>
    </citation>
    <scope>NUCLEOTIDE SEQUENCE [LARGE SCALE GENOMIC DNA]</scope>
    <source>
        <strain evidence="1 2">CBS 116634</strain>
    </source>
</reference>
<dbReference type="EMBL" id="LFZO01001191">
    <property type="protein sequence ID" value="KXS93513.1"/>
    <property type="molecule type" value="Genomic_DNA"/>
</dbReference>